<dbReference type="PANTHER" id="PTHR43943">
    <property type="entry name" value="DEHYDROGENASE/REDUCTASE (SDR FAMILY) MEMBER 4"/>
    <property type="match status" value="1"/>
</dbReference>
<dbReference type="InterPro" id="IPR020904">
    <property type="entry name" value="Sc_DH/Rdtase_CS"/>
</dbReference>
<keyword evidence="4" id="KW-1185">Reference proteome</keyword>
<dbReference type="InterPro" id="IPR002347">
    <property type="entry name" value="SDR_fam"/>
</dbReference>
<accession>A0A8K0A554</accession>
<dbReference type="OrthoDB" id="630895at2759"/>
<protein>
    <submittedName>
        <fullName evidence="3">DHRS2 protein</fullName>
    </submittedName>
</protein>
<comment type="similarity">
    <text evidence="1">Belongs to the short-chain dehydrogenases/reductases (SDR) family.</text>
</comment>
<evidence type="ECO:0000256" key="2">
    <source>
        <dbReference type="ARBA" id="ARBA00023002"/>
    </source>
</evidence>
<name>A0A8K0A554_BRALA</name>
<reference evidence="3" key="1">
    <citation type="submission" date="2022-01" db="EMBL/GenBank/DDBJ databases">
        <authorList>
            <person name="Braso-Vives M."/>
        </authorList>
    </citation>
    <scope>NUCLEOTIDE SEQUENCE</scope>
</reference>
<proteinExistence type="inferred from homology"/>
<dbReference type="PRINTS" id="PR00080">
    <property type="entry name" value="SDRFAMILY"/>
</dbReference>
<evidence type="ECO:0000313" key="3">
    <source>
        <dbReference type="EMBL" id="CAH1269485.1"/>
    </source>
</evidence>
<sequence length="279" mass="29614">MSFTKSRFLAVGQQCLKMASRAASGGKLAGKVAVVTASTDGIGLAIARRLGQDGAKVIISSRQEKNVQRAVQELQGENLDVTGMVCHVGKAEDRKNLIQHAVDNYGGLDILVSNAAANPGFGQPMIDTTDSAWDKVFDINVKAAFLLAKDAVPHMEKRGGGVIIFVGSIAGYGNGKLFGTYSVSKTALLGLTKAMANQCGRLNIRVNGIAPGLIKTEFSKKMWKNEALLKELQRKFQLPLKRLGEPEECAGPVAFLCSDDAAYITGETIVMSGGAVSRL</sequence>
<dbReference type="Pfam" id="PF13561">
    <property type="entry name" value="adh_short_C2"/>
    <property type="match status" value="1"/>
</dbReference>
<gene>
    <name evidence="3" type="primary">DHRS2</name>
    <name evidence="3" type="ORF">BLAG_LOCUS22125</name>
</gene>
<dbReference type="PROSITE" id="PS00061">
    <property type="entry name" value="ADH_SHORT"/>
    <property type="match status" value="1"/>
</dbReference>
<dbReference type="AlphaFoldDB" id="A0A8K0A554"/>
<dbReference type="EMBL" id="OV696692">
    <property type="protein sequence ID" value="CAH1269485.1"/>
    <property type="molecule type" value="Genomic_DNA"/>
</dbReference>
<dbReference type="Gene3D" id="3.40.50.720">
    <property type="entry name" value="NAD(P)-binding Rossmann-like Domain"/>
    <property type="match status" value="1"/>
</dbReference>
<dbReference type="Proteomes" id="UP000838412">
    <property type="component" value="Chromosome 7"/>
</dbReference>
<keyword evidence="2" id="KW-0560">Oxidoreductase</keyword>
<dbReference type="FunFam" id="3.40.50.720:FF:000084">
    <property type="entry name" value="Short-chain dehydrogenase reductase"/>
    <property type="match status" value="1"/>
</dbReference>
<dbReference type="SUPFAM" id="SSF51735">
    <property type="entry name" value="NAD(P)-binding Rossmann-fold domains"/>
    <property type="match status" value="1"/>
</dbReference>
<evidence type="ECO:0000313" key="4">
    <source>
        <dbReference type="Proteomes" id="UP000838412"/>
    </source>
</evidence>
<dbReference type="PRINTS" id="PR00081">
    <property type="entry name" value="GDHRDH"/>
</dbReference>
<organism evidence="3 4">
    <name type="scientific">Branchiostoma lanceolatum</name>
    <name type="common">Common lancelet</name>
    <name type="synonym">Amphioxus lanceolatum</name>
    <dbReference type="NCBI Taxonomy" id="7740"/>
    <lineage>
        <taxon>Eukaryota</taxon>
        <taxon>Metazoa</taxon>
        <taxon>Chordata</taxon>
        <taxon>Cephalochordata</taxon>
        <taxon>Leptocardii</taxon>
        <taxon>Amphioxiformes</taxon>
        <taxon>Branchiostomatidae</taxon>
        <taxon>Branchiostoma</taxon>
    </lineage>
</organism>
<dbReference type="PANTHER" id="PTHR43943:SF2">
    <property type="entry name" value="DEHYDROGENASE_REDUCTASE 4"/>
    <property type="match status" value="1"/>
</dbReference>
<dbReference type="GO" id="GO:0004090">
    <property type="term" value="F:carbonyl reductase (NADPH) activity"/>
    <property type="evidence" value="ECO:0007669"/>
    <property type="project" value="TreeGrafter"/>
</dbReference>
<evidence type="ECO:0000256" key="1">
    <source>
        <dbReference type="ARBA" id="ARBA00006484"/>
    </source>
</evidence>
<dbReference type="InterPro" id="IPR036291">
    <property type="entry name" value="NAD(P)-bd_dom_sf"/>
</dbReference>
<dbReference type="NCBIfam" id="NF005559">
    <property type="entry name" value="PRK07231.1"/>
    <property type="match status" value="1"/>
</dbReference>